<gene>
    <name evidence="2" type="ORF">BJ875DRAFT_388481</name>
</gene>
<keyword evidence="3" id="KW-1185">Reference proteome</keyword>
<protein>
    <submittedName>
        <fullName evidence="2">Uncharacterized protein</fullName>
    </submittedName>
</protein>
<proteinExistence type="predicted"/>
<sequence>MCSQSGNPQDLTAYSGHSPSCIIGSEPEPDNSTRQAFAQPSDMGLRYMTTIPSSDDVR</sequence>
<evidence type="ECO:0000313" key="2">
    <source>
        <dbReference type="EMBL" id="KAG9228894.1"/>
    </source>
</evidence>
<comment type="caution">
    <text evidence="2">The sequence shown here is derived from an EMBL/GenBank/DDBJ whole genome shotgun (WGS) entry which is preliminary data.</text>
</comment>
<dbReference type="EMBL" id="MU251845">
    <property type="protein sequence ID" value="KAG9228894.1"/>
    <property type="molecule type" value="Genomic_DNA"/>
</dbReference>
<name>A0A9P7Y865_9HELO</name>
<dbReference type="OrthoDB" id="3474448at2759"/>
<evidence type="ECO:0000313" key="3">
    <source>
        <dbReference type="Proteomes" id="UP000824998"/>
    </source>
</evidence>
<organism evidence="2 3">
    <name type="scientific">Amylocarpus encephaloides</name>
    <dbReference type="NCBI Taxonomy" id="45428"/>
    <lineage>
        <taxon>Eukaryota</taxon>
        <taxon>Fungi</taxon>
        <taxon>Dikarya</taxon>
        <taxon>Ascomycota</taxon>
        <taxon>Pezizomycotina</taxon>
        <taxon>Leotiomycetes</taxon>
        <taxon>Helotiales</taxon>
        <taxon>Helotiales incertae sedis</taxon>
        <taxon>Amylocarpus</taxon>
    </lineage>
</organism>
<dbReference type="AlphaFoldDB" id="A0A9P7Y865"/>
<accession>A0A9P7Y865</accession>
<feature type="region of interest" description="Disordered" evidence="1">
    <location>
        <begin position="1"/>
        <end position="58"/>
    </location>
</feature>
<reference evidence="2" key="1">
    <citation type="journal article" date="2021" name="IMA Fungus">
        <title>Genomic characterization of three marine fungi, including Emericellopsis atlantica sp. nov. with signatures of a generalist lifestyle and marine biomass degradation.</title>
        <authorList>
            <person name="Hagestad O.C."/>
            <person name="Hou L."/>
            <person name="Andersen J.H."/>
            <person name="Hansen E.H."/>
            <person name="Altermark B."/>
            <person name="Li C."/>
            <person name="Kuhnert E."/>
            <person name="Cox R.J."/>
            <person name="Crous P.W."/>
            <person name="Spatafora J.W."/>
            <person name="Lail K."/>
            <person name="Amirebrahimi M."/>
            <person name="Lipzen A."/>
            <person name="Pangilinan J."/>
            <person name="Andreopoulos W."/>
            <person name="Hayes R.D."/>
            <person name="Ng V."/>
            <person name="Grigoriev I.V."/>
            <person name="Jackson S.A."/>
            <person name="Sutton T.D.S."/>
            <person name="Dobson A.D.W."/>
            <person name="Rama T."/>
        </authorList>
    </citation>
    <scope>NUCLEOTIDE SEQUENCE</scope>
    <source>
        <strain evidence="2">TRa018bII</strain>
    </source>
</reference>
<dbReference type="Proteomes" id="UP000824998">
    <property type="component" value="Unassembled WGS sequence"/>
</dbReference>
<feature type="compositionally biased region" description="Polar residues" evidence="1">
    <location>
        <begin position="1"/>
        <end position="18"/>
    </location>
</feature>
<evidence type="ECO:0000256" key="1">
    <source>
        <dbReference type="SAM" id="MobiDB-lite"/>
    </source>
</evidence>